<comment type="similarity">
    <text evidence="3 9">Belongs to the dUTPase family.</text>
</comment>
<organism evidence="11 12">
    <name type="scientific">Mytilus galloprovincialis</name>
    <name type="common">Mediterranean mussel</name>
    <dbReference type="NCBI Taxonomy" id="29158"/>
    <lineage>
        <taxon>Eukaryota</taxon>
        <taxon>Metazoa</taxon>
        <taxon>Spiralia</taxon>
        <taxon>Lophotrochozoa</taxon>
        <taxon>Mollusca</taxon>
        <taxon>Bivalvia</taxon>
        <taxon>Autobranchia</taxon>
        <taxon>Pteriomorphia</taxon>
        <taxon>Mytilida</taxon>
        <taxon>Mytiloidea</taxon>
        <taxon>Mytilidae</taxon>
        <taxon>Mytilinae</taxon>
        <taxon>Mytilus</taxon>
    </lineage>
</organism>
<comment type="function">
    <text evidence="8">Catalyzes the cleavage of 2'-deoxyuridine 5'-triphosphate (dUTP) into 2'-deoxyuridine 5'-monophosphate (dUMP) and inorganic pyrophosphate and through its action efficiently prevents uracil misincorporation into DNA and at the same time provides dUMP, the substrate for de novo thymidylate biosynthesis. Inhibits peroxisome proliferator-activated receptor (PPAR) activity by binding of its N-terminal to PPAR, preventing the latter's dimerization with retinoid X receptor. Essential for embryonic development.</text>
</comment>
<dbReference type="EC" id="3.6.1.23" evidence="9"/>
<dbReference type="NCBIfam" id="NF001862">
    <property type="entry name" value="PRK00601.1"/>
    <property type="match status" value="1"/>
</dbReference>
<accession>A0A8B6DR23</accession>
<evidence type="ECO:0000313" key="11">
    <source>
        <dbReference type="EMBL" id="VDI22529.1"/>
    </source>
</evidence>
<dbReference type="Gene3D" id="2.70.40.10">
    <property type="match status" value="1"/>
</dbReference>
<name>A0A8B6DR23_MYTGA</name>
<evidence type="ECO:0000256" key="6">
    <source>
        <dbReference type="ARBA" id="ARBA00023080"/>
    </source>
</evidence>
<dbReference type="GO" id="GO:0004170">
    <property type="term" value="F:dUTP diphosphatase activity"/>
    <property type="evidence" value="ECO:0007669"/>
    <property type="project" value="UniProtKB-UniRule"/>
</dbReference>
<keyword evidence="12" id="KW-1185">Reference proteome</keyword>
<comment type="caution">
    <text evidence="11">The sequence shown here is derived from an EMBL/GenBank/DDBJ whole genome shotgun (WGS) entry which is preliminary data.</text>
</comment>
<evidence type="ECO:0000256" key="9">
    <source>
        <dbReference type="RuleBase" id="RU367024"/>
    </source>
</evidence>
<protein>
    <recommendedName>
        <fullName evidence="9">Deoxyuridine 5'-triphosphate nucleotidohydrolase</fullName>
        <shortName evidence="9">dUTPase</shortName>
        <ecNumber evidence="9">3.6.1.23</ecNumber>
    </recommendedName>
    <alternativeName>
        <fullName evidence="9">dUTP pyrophosphatase</fullName>
    </alternativeName>
</protein>
<gene>
    <name evidence="11" type="ORF">MGAL_10B015606</name>
</gene>
<evidence type="ECO:0000256" key="7">
    <source>
        <dbReference type="ARBA" id="ARBA00047686"/>
    </source>
</evidence>
<evidence type="ECO:0000256" key="1">
    <source>
        <dbReference type="ARBA" id="ARBA00001946"/>
    </source>
</evidence>
<dbReference type="InterPro" id="IPR029054">
    <property type="entry name" value="dUTPase-like"/>
</dbReference>
<sequence length="159" mass="17200">MGVESEPANKKPKMPLDNVVLRFAKLSANALCPTRGSKLAAGYDLYSAYDYKIPSKGKVCAMTDIQIALPEGCYGRVAPRSGLAAKHFIDVGAGVIDQDYRGNVGVIMFNFGEQEFVVNKGDRIAQLICERIYIPELEECENLNATERGDGGFGSTGTN</sequence>
<dbReference type="InterPro" id="IPR036157">
    <property type="entry name" value="dUTPase-like_sf"/>
</dbReference>
<comment type="pathway">
    <text evidence="2 9">Pyrimidine metabolism; dUMP biosynthesis; dUMP from dCTP (dUTP route): step 2/2.</text>
</comment>
<keyword evidence="5 9" id="KW-0460">Magnesium</keyword>
<evidence type="ECO:0000313" key="12">
    <source>
        <dbReference type="Proteomes" id="UP000596742"/>
    </source>
</evidence>
<dbReference type="GO" id="GO:0046081">
    <property type="term" value="P:dUTP catabolic process"/>
    <property type="evidence" value="ECO:0007669"/>
    <property type="project" value="UniProtKB-UniRule"/>
</dbReference>
<comment type="catalytic activity">
    <reaction evidence="7 9">
        <text>dUTP + H2O = dUMP + diphosphate + H(+)</text>
        <dbReference type="Rhea" id="RHEA:10248"/>
        <dbReference type="ChEBI" id="CHEBI:15377"/>
        <dbReference type="ChEBI" id="CHEBI:15378"/>
        <dbReference type="ChEBI" id="CHEBI:33019"/>
        <dbReference type="ChEBI" id="CHEBI:61555"/>
        <dbReference type="ChEBI" id="CHEBI:246422"/>
        <dbReference type="EC" id="3.6.1.23"/>
    </reaction>
</comment>
<evidence type="ECO:0000256" key="8">
    <source>
        <dbReference type="ARBA" id="ARBA00057946"/>
    </source>
</evidence>
<comment type="function">
    <text evidence="9">Involved in nucleotide metabolism via production of dUMP, the immediate precursor of thymidine nucleotides, and decreases the intracellular concentration of dUTP so that uracil cannot be incorporated into DNA.</text>
</comment>
<keyword evidence="9" id="KW-0479">Metal-binding</keyword>
<dbReference type="InterPro" id="IPR008181">
    <property type="entry name" value="dUTPase"/>
</dbReference>
<keyword evidence="6 9" id="KW-0546">Nucleotide metabolism</keyword>
<evidence type="ECO:0000256" key="2">
    <source>
        <dbReference type="ARBA" id="ARBA00005142"/>
    </source>
</evidence>
<dbReference type="FunFam" id="2.70.40.10:FF:000004">
    <property type="entry name" value="Deoxyuridine triphosphatase"/>
    <property type="match status" value="1"/>
</dbReference>
<evidence type="ECO:0000256" key="4">
    <source>
        <dbReference type="ARBA" id="ARBA00022801"/>
    </source>
</evidence>
<proteinExistence type="inferred from homology"/>
<reference evidence="11" key="1">
    <citation type="submission" date="2018-11" db="EMBL/GenBank/DDBJ databases">
        <authorList>
            <person name="Alioto T."/>
            <person name="Alioto T."/>
        </authorList>
    </citation>
    <scope>NUCLEOTIDE SEQUENCE</scope>
</reference>
<evidence type="ECO:0000256" key="5">
    <source>
        <dbReference type="ARBA" id="ARBA00022842"/>
    </source>
</evidence>
<dbReference type="NCBIfam" id="TIGR00576">
    <property type="entry name" value="dut"/>
    <property type="match status" value="1"/>
</dbReference>
<dbReference type="GO" id="GO:0006226">
    <property type="term" value="P:dUMP biosynthetic process"/>
    <property type="evidence" value="ECO:0007669"/>
    <property type="project" value="UniProtKB-UniRule"/>
</dbReference>
<comment type="cofactor">
    <cofactor evidence="1 9">
        <name>Mg(2+)</name>
        <dbReference type="ChEBI" id="CHEBI:18420"/>
    </cofactor>
</comment>
<evidence type="ECO:0000256" key="3">
    <source>
        <dbReference type="ARBA" id="ARBA00006581"/>
    </source>
</evidence>
<dbReference type="Proteomes" id="UP000596742">
    <property type="component" value="Unassembled WGS sequence"/>
</dbReference>
<dbReference type="GO" id="GO:0000287">
    <property type="term" value="F:magnesium ion binding"/>
    <property type="evidence" value="ECO:0007669"/>
    <property type="project" value="UniProtKB-UniRule"/>
</dbReference>
<dbReference type="EMBL" id="UYJE01003799">
    <property type="protein sequence ID" value="VDI22529.1"/>
    <property type="molecule type" value="Genomic_DNA"/>
</dbReference>
<dbReference type="SUPFAM" id="SSF51283">
    <property type="entry name" value="dUTPase-like"/>
    <property type="match status" value="1"/>
</dbReference>
<dbReference type="AlphaFoldDB" id="A0A8B6DR23"/>
<dbReference type="OrthoDB" id="419889at2759"/>
<dbReference type="UniPathway" id="UPA00610">
    <property type="reaction ID" value="UER00666"/>
</dbReference>
<keyword evidence="4 9" id="KW-0378">Hydrolase</keyword>
<dbReference type="InterPro" id="IPR033704">
    <property type="entry name" value="dUTPase_trimeric"/>
</dbReference>
<dbReference type="Pfam" id="PF00692">
    <property type="entry name" value="dUTPase"/>
    <property type="match status" value="1"/>
</dbReference>
<dbReference type="CDD" id="cd07557">
    <property type="entry name" value="trimeric_dUTPase"/>
    <property type="match status" value="1"/>
</dbReference>
<dbReference type="PANTHER" id="PTHR11241:SF0">
    <property type="entry name" value="DEOXYURIDINE 5'-TRIPHOSPHATE NUCLEOTIDOHYDROLASE"/>
    <property type="match status" value="1"/>
</dbReference>
<feature type="domain" description="dUTPase-like" evidence="10">
    <location>
        <begin position="31"/>
        <end position="157"/>
    </location>
</feature>
<dbReference type="PANTHER" id="PTHR11241">
    <property type="entry name" value="DEOXYURIDINE 5'-TRIPHOSPHATE NUCLEOTIDOHYDROLASE"/>
    <property type="match status" value="1"/>
</dbReference>
<evidence type="ECO:0000259" key="10">
    <source>
        <dbReference type="Pfam" id="PF00692"/>
    </source>
</evidence>